<sequence length="86" mass="9109">MTQSSQTKEEFGKSVKGTEDGESRKAPIDTATQESVKEQGSKELASKGPGSKEADSKEVGSSELATKEQGLEDRAVKEATADKEGF</sequence>
<keyword evidence="3" id="KW-1185">Reference proteome</keyword>
<evidence type="ECO:0000313" key="3">
    <source>
        <dbReference type="Proteomes" id="UP000230423"/>
    </source>
</evidence>
<proteinExistence type="predicted"/>
<gene>
    <name evidence="2" type="ORF">TELCIR_00127</name>
</gene>
<evidence type="ECO:0000313" key="2">
    <source>
        <dbReference type="EMBL" id="PIO77716.1"/>
    </source>
</evidence>
<name>A0A2G9V5P4_TELCI</name>
<reference evidence="2 3" key="1">
    <citation type="submission" date="2015-09" db="EMBL/GenBank/DDBJ databases">
        <title>Draft genome of the parasitic nematode Teladorsagia circumcincta isolate WARC Sus (inbred).</title>
        <authorList>
            <person name="Mitreva M."/>
        </authorList>
    </citation>
    <scope>NUCLEOTIDE SEQUENCE [LARGE SCALE GENOMIC DNA]</scope>
    <source>
        <strain evidence="2 3">S</strain>
    </source>
</reference>
<feature type="compositionally biased region" description="Basic and acidic residues" evidence="1">
    <location>
        <begin position="35"/>
        <end position="86"/>
    </location>
</feature>
<feature type="region of interest" description="Disordered" evidence="1">
    <location>
        <begin position="1"/>
        <end position="86"/>
    </location>
</feature>
<evidence type="ECO:0000256" key="1">
    <source>
        <dbReference type="SAM" id="MobiDB-lite"/>
    </source>
</evidence>
<protein>
    <submittedName>
        <fullName evidence="2">Uncharacterized protein</fullName>
    </submittedName>
</protein>
<dbReference type="EMBL" id="KZ344988">
    <property type="protein sequence ID" value="PIO77716.1"/>
    <property type="molecule type" value="Genomic_DNA"/>
</dbReference>
<feature type="compositionally biased region" description="Basic and acidic residues" evidence="1">
    <location>
        <begin position="7"/>
        <end position="27"/>
    </location>
</feature>
<organism evidence="2 3">
    <name type="scientific">Teladorsagia circumcincta</name>
    <name type="common">Brown stomach worm</name>
    <name type="synonym">Ostertagia circumcincta</name>
    <dbReference type="NCBI Taxonomy" id="45464"/>
    <lineage>
        <taxon>Eukaryota</taxon>
        <taxon>Metazoa</taxon>
        <taxon>Ecdysozoa</taxon>
        <taxon>Nematoda</taxon>
        <taxon>Chromadorea</taxon>
        <taxon>Rhabditida</taxon>
        <taxon>Rhabditina</taxon>
        <taxon>Rhabditomorpha</taxon>
        <taxon>Strongyloidea</taxon>
        <taxon>Trichostrongylidae</taxon>
        <taxon>Teladorsagia</taxon>
    </lineage>
</organism>
<accession>A0A2G9V5P4</accession>
<dbReference type="AlphaFoldDB" id="A0A2G9V5P4"/>
<dbReference type="Proteomes" id="UP000230423">
    <property type="component" value="Unassembled WGS sequence"/>
</dbReference>